<feature type="compositionally biased region" description="Polar residues" evidence="1">
    <location>
        <begin position="84"/>
        <end position="97"/>
    </location>
</feature>
<dbReference type="InParanoid" id="E4XIR3"/>
<name>E4XIR3_OIKDI</name>
<feature type="region of interest" description="Disordered" evidence="1">
    <location>
        <begin position="77"/>
        <end position="97"/>
    </location>
</feature>
<gene>
    <name evidence="2" type="ORF">GSOID_T00012488001</name>
</gene>
<protein>
    <submittedName>
        <fullName evidence="2">Uncharacterized protein</fullName>
    </submittedName>
</protein>
<dbReference type="FunCoup" id="E4XIR3">
    <property type="interactions" value="78"/>
</dbReference>
<sequence length="97" mass="10403">MNSAIENEQVAGHAKAQTVGGKRVPGKARKSSGESEPTASTLSGVEINPTWVISGAVQDQKQDFPTSAMKHMQLKAMPAKQKPHASSQVNRIIQQPR</sequence>
<keyword evidence="3" id="KW-1185">Reference proteome</keyword>
<organism evidence="2">
    <name type="scientific">Oikopleura dioica</name>
    <name type="common">Tunicate</name>
    <dbReference type="NCBI Taxonomy" id="34765"/>
    <lineage>
        <taxon>Eukaryota</taxon>
        <taxon>Metazoa</taxon>
        <taxon>Chordata</taxon>
        <taxon>Tunicata</taxon>
        <taxon>Appendicularia</taxon>
        <taxon>Copelata</taxon>
        <taxon>Oikopleuridae</taxon>
        <taxon>Oikopleura</taxon>
    </lineage>
</organism>
<feature type="region of interest" description="Disordered" evidence="1">
    <location>
        <begin position="1"/>
        <end position="49"/>
    </location>
</feature>
<proteinExistence type="predicted"/>
<dbReference type="EMBL" id="FN653056">
    <property type="protein sequence ID" value="CBY24597.1"/>
    <property type="molecule type" value="Genomic_DNA"/>
</dbReference>
<dbReference type="Pfam" id="PF15228">
    <property type="entry name" value="DAP"/>
    <property type="match status" value="1"/>
</dbReference>
<reference evidence="2" key="1">
    <citation type="journal article" date="2010" name="Science">
        <title>Plasticity of animal genome architecture unmasked by rapid evolution of a pelagic tunicate.</title>
        <authorList>
            <person name="Denoeud F."/>
            <person name="Henriet S."/>
            <person name="Mungpakdee S."/>
            <person name="Aury J.M."/>
            <person name="Da Silva C."/>
            <person name="Brinkmann H."/>
            <person name="Mikhaleva J."/>
            <person name="Olsen L.C."/>
            <person name="Jubin C."/>
            <person name="Canestro C."/>
            <person name="Bouquet J.M."/>
            <person name="Danks G."/>
            <person name="Poulain J."/>
            <person name="Campsteijn C."/>
            <person name="Adamski M."/>
            <person name="Cross I."/>
            <person name="Yadetie F."/>
            <person name="Muffato M."/>
            <person name="Louis A."/>
            <person name="Butcher S."/>
            <person name="Tsagkogeorga G."/>
            <person name="Konrad A."/>
            <person name="Singh S."/>
            <person name="Jensen M.F."/>
            <person name="Cong E.H."/>
            <person name="Eikeseth-Otteraa H."/>
            <person name="Noel B."/>
            <person name="Anthouard V."/>
            <person name="Porcel B.M."/>
            <person name="Kachouri-Lafond R."/>
            <person name="Nishino A."/>
            <person name="Ugolini M."/>
            <person name="Chourrout P."/>
            <person name="Nishida H."/>
            <person name="Aasland R."/>
            <person name="Huzurbazar S."/>
            <person name="Westhof E."/>
            <person name="Delsuc F."/>
            <person name="Lehrach H."/>
            <person name="Reinhardt R."/>
            <person name="Weissenbach J."/>
            <person name="Roy S.W."/>
            <person name="Artiguenave F."/>
            <person name="Postlethwait J.H."/>
            <person name="Manak J.R."/>
            <person name="Thompson E.M."/>
            <person name="Jaillon O."/>
            <person name="Du Pasquier L."/>
            <person name="Boudinot P."/>
            <person name="Liberles D.A."/>
            <person name="Volff J.N."/>
            <person name="Philippe H."/>
            <person name="Lenhard B."/>
            <person name="Roest Crollius H."/>
            <person name="Wincker P."/>
            <person name="Chourrout D."/>
        </authorList>
    </citation>
    <scope>NUCLEOTIDE SEQUENCE [LARGE SCALE GENOMIC DNA]</scope>
</reference>
<evidence type="ECO:0000313" key="3">
    <source>
        <dbReference type="Proteomes" id="UP000001307"/>
    </source>
</evidence>
<dbReference type="AlphaFoldDB" id="E4XIR3"/>
<accession>E4XIR3</accession>
<dbReference type="Proteomes" id="UP000001307">
    <property type="component" value="Unassembled WGS sequence"/>
</dbReference>
<evidence type="ECO:0000256" key="1">
    <source>
        <dbReference type="SAM" id="MobiDB-lite"/>
    </source>
</evidence>
<dbReference type="InterPro" id="IPR024130">
    <property type="entry name" value="DAP1/DAPL1"/>
</dbReference>
<evidence type="ECO:0000313" key="2">
    <source>
        <dbReference type="EMBL" id="CBY24597.1"/>
    </source>
</evidence>
<feature type="compositionally biased region" description="Polar residues" evidence="1">
    <location>
        <begin position="34"/>
        <end position="43"/>
    </location>
</feature>
<dbReference type="OrthoDB" id="10307621at2759"/>